<dbReference type="Proteomes" id="UP001141552">
    <property type="component" value="Unassembled WGS sequence"/>
</dbReference>
<dbReference type="InterPro" id="IPR053772">
    <property type="entry name" value="At1g61320/At1g61330-like"/>
</dbReference>
<dbReference type="InterPro" id="IPR055411">
    <property type="entry name" value="LRR_FXL15/At3g58940/PEG3-like"/>
</dbReference>
<dbReference type="EMBL" id="JAKUCV010003720">
    <property type="protein sequence ID" value="KAJ4837862.1"/>
    <property type="molecule type" value="Genomic_DNA"/>
</dbReference>
<proteinExistence type="predicted"/>
<evidence type="ECO:0000313" key="2">
    <source>
        <dbReference type="EMBL" id="KAJ4837862.1"/>
    </source>
</evidence>
<dbReference type="Gene3D" id="3.80.10.10">
    <property type="entry name" value="Ribonuclease Inhibitor"/>
    <property type="match status" value="1"/>
</dbReference>
<keyword evidence="3" id="KW-1185">Reference proteome</keyword>
<dbReference type="PANTHER" id="PTHR34145">
    <property type="entry name" value="OS02G0105600 PROTEIN"/>
    <property type="match status" value="1"/>
</dbReference>
<reference evidence="2" key="2">
    <citation type="journal article" date="2023" name="Plants (Basel)">
        <title>Annotation of the Turnera subulata (Passifloraceae) Draft Genome Reveals the S-Locus Evolved after the Divergence of Turneroideae from Passifloroideae in a Stepwise Manner.</title>
        <authorList>
            <person name="Henning P.M."/>
            <person name="Roalson E.H."/>
            <person name="Mir W."/>
            <person name="McCubbin A.G."/>
            <person name="Shore J.S."/>
        </authorList>
    </citation>
    <scope>NUCLEOTIDE SEQUENCE</scope>
    <source>
        <strain evidence="2">F60SS</strain>
    </source>
</reference>
<gene>
    <name evidence="2" type="ORF">Tsubulata_019743</name>
</gene>
<protein>
    <recommendedName>
        <fullName evidence="1">F-box/LRR-repeat protein 15/At3g58940/PEG3-like LRR domain-containing protein</fullName>
    </recommendedName>
</protein>
<dbReference type="SUPFAM" id="SSF52047">
    <property type="entry name" value="RNI-like"/>
    <property type="match status" value="1"/>
</dbReference>
<dbReference type="InterPro" id="IPR032675">
    <property type="entry name" value="LRR_dom_sf"/>
</dbReference>
<accession>A0A9Q0FWH2</accession>
<evidence type="ECO:0000259" key="1">
    <source>
        <dbReference type="Pfam" id="PF24758"/>
    </source>
</evidence>
<feature type="domain" description="F-box/LRR-repeat protein 15/At3g58940/PEG3-like LRR" evidence="1">
    <location>
        <begin position="49"/>
        <end position="207"/>
    </location>
</feature>
<dbReference type="AlphaFoldDB" id="A0A9Q0FWH2"/>
<name>A0A9Q0FWH2_9ROSI</name>
<dbReference type="OrthoDB" id="1139140at2759"/>
<dbReference type="Pfam" id="PF24758">
    <property type="entry name" value="LRR_At5g56370"/>
    <property type="match status" value="1"/>
</dbReference>
<sequence>MRQEFISFVEYSLRKKTCLSVLQLSVSLYPDTTIAYKTCGWIKYAFQERSIRELNLETLRRDGRPSRTVLVLPRNFFSAENLTILKLSRCSFARLPPNYNPSWPSLKVLHLSEVTLGGQFFNGLIKGCPLIEDIALTVCHFDQEVLPVSGFTRLVQVVLCQPIKLQRIEVDNVPNLLMFALDEFLVIGCKHVVIGANPKLEVLKLSSSSVSPEVCIDISSKFPALKVLHLNLSSLDRIQISSPQLEELALWSSTNVDAIVDAPKLKSLKQWVHHATAAAAAAVPIKGIPNVTIKGRQSLQNLQLEDFEVYELGVSDLFKMREYLANFEHIEHLGMSIHDKMIWGGEPWKKSLELGSCDLVPIPVMPRIKCLELGYTRAFVKDKAKYEGALDGLLWICHPESVVVSFLPANVPCFANLLITAFCKELSMLMRKRKDCCKSACIKCWRHDLKSFQVKRVGVDGSSSDIRCRTLLQSLPQMSPQDKICFMLQW</sequence>
<comment type="caution">
    <text evidence="2">The sequence shown here is derived from an EMBL/GenBank/DDBJ whole genome shotgun (WGS) entry which is preliminary data.</text>
</comment>
<organism evidence="2 3">
    <name type="scientific">Turnera subulata</name>
    <dbReference type="NCBI Taxonomy" id="218843"/>
    <lineage>
        <taxon>Eukaryota</taxon>
        <taxon>Viridiplantae</taxon>
        <taxon>Streptophyta</taxon>
        <taxon>Embryophyta</taxon>
        <taxon>Tracheophyta</taxon>
        <taxon>Spermatophyta</taxon>
        <taxon>Magnoliopsida</taxon>
        <taxon>eudicotyledons</taxon>
        <taxon>Gunneridae</taxon>
        <taxon>Pentapetalae</taxon>
        <taxon>rosids</taxon>
        <taxon>fabids</taxon>
        <taxon>Malpighiales</taxon>
        <taxon>Passifloraceae</taxon>
        <taxon>Turnera</taxon>
    </lineage>
</organism>
<evidence type="ECO:0000313" key="3">
    <source>
        <dbReference type="Proteomes" id="UP001141552"/>
    </source>
</evidence>
<reference evidence="2" key="1">
    <citation type="submission" date="2022-02" db="EMBL/GenBank/DDBJ databases">
        <authorList>
            <person name="Henning P.M."/>
            <person name="McCubbin A.G."/>
            <person name="Shore J.S."/>
        </authorList>
    </citation>
    <scope>NUCLEOTIDE SEQUENCE</scope>
    <source>
        <strain evidence="2">F60SS</strain>
        <tissue evidence="2">Leaves</tissue>
    </source>
</reference>